<feature type="modified residue" description="4-aspartylphosphate" evidence="6">
    <location>
        <position position="67"/>
    </location>
</feature>
<evidence type="ECO:0000313" key="11">
    <source>
        <dbReference type="Proteomes" id="UP001600943"/>
    </source>
</evidence>
<dbReference type="PROSITE" id="PS51755">
    <property type="entry name" value="OMPR_PHOB"/>
    <property type="match status" value="1"/>
</dbReference>
<keyword evidence="3 7" id="KW-0238">DNA-binding</keyword>
<dbReference type="InterPro" id="IPR039420">
    <property type="entry name" value="WalR-like"/>
</dbReference>
<organism evidence="10 11">
    <name type="scientific">Blautia hominis</name>
    <dbReference type="NCBI Taxonomy" id="2025493"/>
    <lineage>
        <taxon>Bacteria</taxon>
        <taxon>Bacillati</taxon>
        <taxon>Bacillota</taxon>
        <taxon>Clostridia</taxon>
        <taxon>Lachnospirales</taxon>
        <taxon>Lachnospiraceae</taxon>
        <taxon>Blautia</taxon>
    </lineage>
</organism>
<dbReference type="InterPro" id="IPR001867">
    <property type="entry name" value="OmpR/PhoB-type_DNA-bd"/>
</dbReference>
<dbReference type="Gene3D" id="3.40.50.2300">
    <property type="match status" value="1"/>
</dbReference>
<dbReference type="InterPro" id="IPR036388">
    <property type="entry name" value="WH-like_DNA-bd_sf"/>
</dbReference>
<sequence length="242" mass="27782">MILRAGKERTGQWTDMSKVLIIEDDEILNAGLCFHLQRKDIEVEPAYTLTEAEEYLKGHEPDLILLDVNLPDGNGFEFARKVLTKQSAAFVFLTAHNLDDDVIQGLQLGADDYITKPFSIRVLVEKIQTILRRCTKAEETSRVYTCKNLEVDFEKRTVSRDGQILTLTPTEFSLLELFCRNPNRILSKEILLEKIWDDRGNYVNDHALTLNISRLRGKLEDGENSYIKTVYGMGYEWMGGCR</sequence>
<dbReference type="CDD" id="cd00383">
    <property type="entry name" value="trans_reg_C"/>
    <property type="match status" value="1"/>
</dbReference>
<comment type="function">
    <text evidence="5">May play the central regulatory role in sporulation. It may be an element of the effector pathway responsible for the activation of sporulation genes in response to nutritional stress. Spo0A may act in concert with spo0H (a sigma factor) to control the expression of some genes that are critical to the sporulation process.</text>
</comment>
<dbReference type="InterPro" id="IPR001789">
    <property type="entry name" value="Sig_transdc_resp-reg_receiver"/>
</dbReference>
<evidence type="ECO:0000256" key="6">
    <source>
        <dbReference type="PROSITE-ProRule" id="PRU00169"/>
    </source>
</evidence>
<keyword evidence="4" id="KW-0804">Transcription</keyword>
<accession>A0ABQ0B5Q2</accession>
<dbReference type="CDD" id="cd17574">
    <property type="entry name" value="REC_OmpR"/>
    <property type="match status" value="1"/>
</dbReference>
<evidence type="ECO:0000256" key="4">
    <source>
        <dbReference type="ARBA" id="ARBA00023163"/>
    </source>
</evidence>
<protein>
    <recommendedName>
        <fullName evidence="1">Stage 0 sporulation protein A homolog</fullName>
    </recommendedName>
</protein>
<evidence type="ECO:0000256" key="5">
    <source>
        <dbReference type="ARBA" id="ARBA00024867"/>
    </source>
</evidence>
<keyword evidence="2" id="KW-0805">Transcription regulation</keyword>
<feature type="domain" description="OmpR/PhoB-type" evidence="9">
    <location>
        <begin position="141"/>
        <end position="239"/>
    </location>
</feature>
<dbReference type="EMBL" id="BAABYW010000001">
    <property type="protein sequence ID" value="GAA6406753.1"/>
    <property type="molecule type" value="Genomic_DNA"/>
</dbReference>
<dbReference type="Proteomes" id="UP001600943">
    <property type="component" value="Unassembled WGS sequence"/>
</dbReference>
<reference evidence="10 11" key="1">
    <citation type="submission" date="2024-04" db="EMBL/GenBank/DDBJ databases">
        <title>Defined microbial consortia suppress multidrug-resistant proinflammatory Enterobacteriaceae via ecological control.</title>
        <authorList>
            <person name="Furuichi M."/>
            <person name="Kawaguchi T."/>
            <person name="Pust M."/>
            <person name="Yasuma K."/>
            <person name="Plichta D."/>
            <person name="Hasegawa N."/>
            <person name="Ohya T."/>
            <person name="Bhattarai S."/>
            <person name="Sasajima S."/>
            <person name="Aoto Y."/>
            <person name="Tuganbaev T."/>
            <person name="Yaginuma M."/>
            <person name="Ueda M."/>
            <person name="Okahashi N."/>
            <person name="Amafuji K."/>
            <person name="Kiridooshi Y."/>
            <person name="Sugita K."/>
            <person name="Strazar M."/>
            <person name="Skelly A."/>
            <person name="Suda W."/>
            <person name="Hattori M."/>
            <person name="Nakamoto N."/>
            <person name="Caballero S."/>
            <person name="Norman J."/>
            <person name="Olle B."/>
            <person name="Tanoue T."/>
            <person name="Arita M."/>
            <person name="Bucci V."/>
            <person name="Atarashi K."/>
            <person name="Xavier R."/>
            <person name="Honda K."/>
        </authorList>
    </citation>
    <scope>NUCLEOTIDE SEQUENCE [LARGE SCALE GENOMIC DNA]</scope>
    <source>
        <strain evidence="11">k04-0078-D8-1</strain>
    </source>
</reference>
<dbReference type="SUPFAM" id="SSF52172">
    <property type="entry name" value="CheY-like"/>
    <property type="match status" value="1"/>
</dbReference>
<evidence type="ECO:0000256" key="7">
    <source>
        <dbReference type="PROSITE-ProRule" id="PRU01091"/>
    </source>
</evidence>
<dbReference type="Pfam" id="PF00072">
    <property type="entry name" value="Response_reg"/>
    <property type="match status" value="1"/>
</dbReference>
<dbReference type="PROSITE" id="PS50110">
    <property type="entry name" value="RESPONSE_REGULATORY"/>
    <property type="match status" value="1"/>
</dbReference>
<evidence type="ECO:0000256" key="2">
    <source>
        <dbReference type="ARBA" id="ARBA00023015"/>
    </source>
</evidence>
<name>A0ABQ0B5Q2_9FIRM</name>
<evidence type="ECO:0000256" key="1">
    <source>
        <dbReference type="ARBA" id="ARBA00018672"/>
    </source>
</evidence>
<dbReference type="SMART" id="SM00862">
    <property type="entry name" value="Trans_reg_C"/>
    <property type="match status" value="1"/>
</dbReference>
<evidence type="ECO:0000256" key="3">
    <source>
        <dbReference type="ARBA" id="ARBA00023125"/>
    </source>
</evidence>
<keyword evidence="6" id="KW-0597">Phosphoprotein</keyword>
<feature type="domain" description="Response regulatory" evidence="8">
    <location>
        <begin position="18"/>
        <end position="131"/>
    </location>
</feature>
<dbReference type="SMART" id="SM00448">
    <property type="entry name" value="REC"/>
    <property type="match status" value="1"/>
</dbReference>
<keyword evidence="11" id="KW-1185">Reference proteome</keyword>
<proteinExistence type="predicted"/>
<dbReference type="Pfam" id="PF00486">
    <property type="entry name" value="Trans_reg_C"/>
    <property type="match status" value="1"/>
</dbReference>
<evidence type="ECO:0000313" key="10">
    <source>
        <dbReference type="EMBL" id="GAA6406753.1"/>
    </source>
</evidence>
<feature type="DNA-binding region" description="OmpR/PhoB-type" evidence="7">
    <location>
        <begin position="141"/>
        <end position="239"/>
    </location>
</feature>
<evidence type="ECO:0000259" key="8">
    <source>
        <dbReference type="PROSITE" id="PS50110"/>
    </source>
</evidence>
<gene>
    <name evidence="10" type="ORF">K040078D81_08700</name>
</gene>
<evidence type="ECO:0000259" key="9">
    <source>
        <dbReference type="PROSITE" id="PS51755"/>
    </source>
</evidence>
<dbReference type="Gene3D" id="1.10.10.10">
    <property type="entry name" value="Winged helix-like DNA-binding domain superfamily/Winged helix DNA-binding domain"/>
    <property type="match status" value="1"/>
</dbReference>
<dbReference type="Gene3D" id="6.10.250.690">
    <property type="match status" value="1"/>
</dbReference>
<dbReference type="PANTHER" id="PTHR48111:SF73">
    <property type="entry name" value="ALKALINE PHOSPHATASE SYNTHESIS TRANSCRIPTIONAL REGULATORY PROTEIN PHOP"/>
    <property type="match status" value="1"/>
</dbReference>
<comment type="caution">
    <text evidence="10">The sequence shown here is derived from an EMBL/GenBank/DDBJ whole genome shotgun (WGS) entry which is preliminary data.</text>
</comment>
<dbReference type="InterPro" id="IPR011006">
    <property type="entry name" value="CheY-like_superfamily"/>
</dbReference>
<dbReference type="PANTHER" id="PTHR48111">
    <property type="entry name" value="REGULATOR OF RPOS"/>
    <property type="match status" value="1"/>
</dbReference>